<keyword evidence="2" id="KW-1185">Reference proteome</keyword>
<evidence type="ECO:0000313" key="1">
    <source>
        <dbReference type="EMBL" id="MPC49837.1"/>
    </source>
</evidence>
<name>A0A5B7FWN7_PORTR</name>
<evidence type="ECO:0000313" key="2">
    <source>
        <dbReference type="Proteomes" id="UP000324222"/>
    </source>
</evidence>
<reference evidence="1 2" key="1">
    <citation type="submission" date="2019-05" db="EMBL/GenBank/DDBJ databases">
        <title>Another draft genome of Portunus trituberculatus and its Hox gene families provides insights of decapod evolution.</title>
        <authorList>
            <person name="Jeong J.-H."/>
            <person name="Song I."/>
            <person name="Kim S."/>
            <person name="Choi T."/>
            <person name="Kim D."/>
            <person name="Ryu S."/>
            <person name="Kim W."/>
        </authorList>
    </citation>
    <scope>NUCLEOTIDE SEQUENCE [LARGE SCALE GENOMIC DNA]</scope>
    <source>
        <tissue evidence="1">Muscle</tissue>
    </source>
</reference>
<gene>
    <name evidence="1" type="ORF">E2C01_043652</name>
</gene>
<proteinExistence type="predicted"/>
<dbReference type="EMBL" id="VSRR010009124">
    <property type="protein sequence ID" value="MPC49837.1"/>
    <property type="molecule type" value="Genomic_DNA"/>
</dbReference>
<dbReference type="AlphaFoldDB" id="A0A5B7FWN7"/>
<comment type="caution">
    <text evidence="1">The sequence shown here is derived from an EMBL/GenBank/DDBJ whole genome shotgun (WGS) entry which is preliminary data.</text>
</comment>
<dbReference type="Proteomes" id="UP000324222">
    <property type="component" value="Unassembled WGS sequence"/>
</dbReference>
<organism evidence="1 2">
    <name type="scientific">Portunus trituberculatus</name>
    <name type="common">Swimming crab</name>
    <name type="synonym">Neptunus trituberculatus</name>
    <dbReference type="NCBI Taxonomy" id="210409"/>
    <lineage>
        <taxon>Eukaryota</taxon>
        <taxon>Metazoa</taxon>
        <taxon>Ecdysozoa</taxon>
        <taxon>Arthropoda</taxon>
        <taxon>Crustacea</taxon>
        <taxon>Multicrustacea</taxon>
        <taxon>Malacostraca</taxon>
        <taxon>Eumalacostraca</taxon>
        <taxon>Eucarida</taxon>
        <taxon>Decapoda</taxon>
        <taxon>Pleocyemata</taxon>
        <taxon>Brachyura</taxon>
        <taxon>Eubrachyura</taxon>
        <taxon>Portunoidea</taxon>
        <taxon>Portunidae</taxon>
        <taxon>Portuninae</taxon>
        <taxon>Portunus</taxon>
    </lineage>
</organism>
<accession>A0A5B7FWN7</accession>
<sequence length="218" mass="25119">MEVRREAAGAQAGCFSGETRNQLEDRRGVHQGTVCWCLSWLQDPDPIVASERDNQPFRKLRRYATEHLTSDLRFRIGAKKTWQCSIPQKHNSSTFSIRYNLPDNYSVFFNDTQLSPPPSTLNISGLSFTYNLDWKLHITPLLKTASLKLGVIEEEVQHINNTFTELGYPKGILADLKDKARRVLERRDREKEQKKNLILPGYELMQVLGAALYAPRWL</sequence>
<protein>
    <submittedName>
        <fullName evidence="1">Uncharacterized protein</fullName>
    </submittedName>
</protein>